<keyword evidence="2" id="KW-1133">Transmembrane helix</keyword>
<evidence type="ECO:0000256" key="2">
    <source>
        <dbReference type="SAM" id="Phobius"/>
    </source>
</evidence>
<feature type="compositionally biased region" description="Basic residues" evidence="1">
    <location>
        <begin position="1"/>
        <end position="11"/>
    </location>
</feature>
<accession>A0ABT4TGU2</accession>
<keyword evidence="4" id="KW-1185">Reference proteome</keyword>
<proteinExistence type="predicted"/>
<organism evidence="3 4">
    <name type="scientific">Nocardiopsis suaedae</name>
    <dbReference type="NCBI Taxonomy" id="3018444"/>
    <lineage>
        <taxon>Bacteria</taxon>
        <taxon>Bacillati</taxon>
        <taxon>Actinomycetota</taxon>
        <taxon>Actinomycetes</taxon>
        <taxon>Streptosporangiales</taxon>
        <taxon>Nocardiopsidaceae</taxon>
        <taxon>Nocardiopsis</taxon>
    </lineage>
</organism>
<evidence type="ECO:0008006" key="5">
    <source>
        <dbReference type="Google" id="ProtNLM"/>
    </source>
</evidence>
<evidence type="ECO:0000313" key="4">
    <source>
        <dbReference type="Proteomes" id="UP001165685"/>
    </source>
</evidence>
<keyword evidence="2" id="KW-0472">Membrane</keyword>
<comment type="caution">
    <text evidence="3">The sequence shown here is derived from an EMBL/GenBank/DDBJ whole genome shotgun (WGS) entry which is preliminary data.</text>
</comment>
<feature type="region of interest" description="Disordered" evidence="1">
    <location>
        <begin position="1"/>
        <end position="44"/>
    </location>
</feature>
<dbReference type="RefSeq" id="WP_270676419.1">
    <property type="nucleotide sequence ID" value="NZ_JAQFWP010000006.1"/>
</dbReference>
<sequence>MSPKKKHKNKRNTAAAPAAPGPAPAGGTRTAEAPSRRRTPVRLDEPKPRWPIALWTLLTLAWLGGTALFFLLILAEGLAMMDPQRSAEPSLRATAWYLVGMVTCALAVPAAGAATAALLRRKIAAGLFTLATAASAIAVFTLAGPAQIIDALRGGLSA</sequence>
<name>A0ABT4TGU2_9ACTN</name>
<protein>
    <recommendedName>
        <fullName evidence="5">MFS transporter</fullName>
    </recommendedName>
</protein>
<keyword evidence="2" id="KW-0812">Transmembrane</keyword>
<evidence type="ECO:0000256" key="1">
    <source>
        <dbReference type="SAM" id="MobiDB-lite"/>
    </source>
</evidence>
<dbReference type="Proteomes" id="UP001165685">
    <property type="component" value="Unassembled WGS sequence"/>
</dbReference>
<reference evidence="3" key="1">
    <citation type="submission" date="2023-01" db="EMBL/GenBank/DDBJ databases">
        <title>Draft genome sequence of Nocardiopsis sp. LSu2-4 isolated from halophytes.</title>
        <authorList>
            <person name="Duangmal K."/>
            <person name="Chantavorakit T."/>
        </authorList>
    </citation>
    <scope>NUCLEOTIDE SEQUENCE</scope>
    <source>
        <strain evidence="3">LSu2-4</strain>
    </source>
</reference>
<evidence type="ECO:0000313" key="3">
    <source>
        <dbReference type="EMBL" id="MDA2803935.1"/>
    </source>
</evidence>
<gene>
    <name evidence="3" type="ORF">O4U47_05385</name>
</gene>
<feature type="transmembrane region" description="Helical" evidence="2">
    <location>
        <begin position="52"/>
        <end position="75"/>
    </location>
</feature>
<feature type="transmembrane region" description="Helical" evidence="2">
    <location>
        <begin position="95"/>
        <end position="119"/>
    </location>
</feature>
<feature type="transmembrane region" description="Helical" evidence="2">
    <location>
        <begin position="126"/>
        <end position="149"/>
    </location>
</feature>
<dbReference type="EMBL" id="JAQFWP010000006">
    <property type="protein sequence ID" value="MDA2803935.1"/>
    <property type="molecule type" value="Genomic_DNA"/>
</dbReference>